<reference evidence="2 3" key="1">
    <citation type="journal article" date="2014" name="PLoS Genet.">
        <title>Phylogenetically driven sequencing of extremely halophilic archaea reveals strategies for static and dynamic osmo-response.</title>
        <authorList>
            <person name="Becker E.A."/>
            <person name="Seitzer P.M."/>
            <person name="Tritt A."/>
            <person name="Larsen D."/>
            <person name="Krusor M."/>
            <person name="Yao A.I."/>
            <person name="Wu D."/>
            <person name="Madern D."/>
            <person name="Eisen J.A."/>
            <person name="Darling A.E."/>
            <person name="Facciotti M.T."/>
        </authorList>
    </citation>
    <scope>NUCLEOTIDE SEQUENCE [LARGE SCALE GENOMIC DNA]</scope>
    <source>
        <strain evidence="2 3">SP2</strain>
    </source>
</reference>
<dbReference type="RefSeq" id="WP_005581448.1">
    <property type="nucleotide sequence ID" value="NC_019792.1"/>
</dbReference>
<evidence type="ECO:0000256" key="1">
    <source>
        <dbReference type="SAM" id="Phobius"/>
    </source>
</evidence>
<protein>
    <submittedName>
        <fullName evidence="2">Uncharacterized protein</fullName>
    </submittedName>
</protein>
<evidence type="ECO:0000313" key="3">
    <source>
        <dbReference type="Proteomes" id="UP000011613"/>
    </source>
</evidence>
<evidence type="ECO:0000313" key="2">
    <source>
        <dbReference type="EMBL" id="ELY62663.1"/>
    </source>
</evidence>
<organism evidence="2 3">
    <name type="scientific">Natronobacterium gregoryi (strain ATCC 43098 / DSM 3393 / CCM 3738 / CIP 104747 / IAM 13177 / JCM 8860 / NBRC 102187 / NCIMB 2189 / SP2)</name>
    <dbReference type="NCBI Taxonomy" id="797304"/>
    <lineage>
        <taxon>Archaea</taxon>
        <taxon>Methanobacteriati</taxon>
        <taxon>Methanobacteriota</taxon>
        <taxon>Stenosarchaea group</taxon>
        <taxon>Halobacteria</taxon>
        <taxon>Halobacteriales</taxon>
        <taxon>Natrialbaceae</taxon>
        <taxon>Natronobacterium</taxon>
    </lineage>
</organism>
<keyword evidence="1" id="KW-0812">Transmembrane</keyword>
<feature type="transmembrane region" description="Helical" evidence="1">
    <location>
        <begin position="20"/>
        <end position="44"/>
    </location>
</feature>
<accession>L9XPX8</accession>
<proteinExistence type="predicted"/>
<keyword evidence="1" id="KW-0472">Membrane</keyword>
<sequence length="45" mass="4900">MTVDLNEFEHPSWAAAAGTIAGYLLVLVLLTVALFIVPWLVFLAL</sequence>
<name>L9XPX8_NATGS</name>
<comment type="caution">
    <text evidence="2">The sequence shown here is derived from an EMBL/GenBank/DDBJ whole genome shotgun (WGS) entry which is preliminary data.</text>
</comment>
<gene>
    <name evidence="2" type="ORF">C490_17609</name>
</gene>
<dbReference type="Proteomes" id="UP000011613">
    <property type="component" value="Unassembled WGS sequence"/>
</dbReference>
<keyword evidence="1" id="KW-1133">Transmembrane helix</keyword>
<dbReference type="AlphaFoldDB" id="L9XPX8"/>
<dbReference type="EMBL" id="AOIC01000123">
    <property type="protein sequence ID" value="ELY62663.1"/>
    <property type="molecule type" value="Genomic_DNA"/>
</dbReference>
<dbReference type="GeneID" id="55549296"/>